<evidence type="ECO:0000256" key="6">
    <source>
        <dbReference type="SAM" id="Phobius"/>
    </source>
</evidence>
<proteinExistence type="predicted"/>
<dbReference type="NCBIfam" id="NF041549">
    <property type="entry name" value="PssD"/>
    <property type="match status" value="1"/>
</dbReference>
<keyword evidence="3" id="KW-0256">Endoplasmic reticulum</keyword>
<dbReference type="GO" id="GO:0004577">
    <property type="term" value="F:N-acetylglucosaminyldiphosphodolichol N-acetylglucosaminyltransferase activity"/>
    <property type="evidence" value="ECO:0007669"/>
    <property type="project" value="TreeGrafter"/>
</dbReference>
<gene>
    <name evidence="7" type="ORF">GJU41_09750</name>
</gene>
<comment type="caution">
    <text evidence="7">The sequence shown here is derived from an EMBL/GenBank/DDBJ whole genome shotgun (WGS) entry which is preliminary data.</text>
</comment>
<feature type="transmembrane region" description="Helical" evidence="6">
    <location>
        <begin position="59"/>
        <end position="77"/>
    </location>
</feature>
<protein>
    <submittedName>
        <fullName evidence="7">Polysaccharide biosynthesis protein</fullName>
    </submittedName>
</protein>
<evidence type="ECO:0000256" key="1">
    <source>
        <dbReference type="ARBA" id="ARBA00004389"/>
    </source>
</evidence>
<dbReference type="Gene3D" id="3.40.50.2000">
    <property type="entry name" value="Glycogen Phosphorylase B"/>
    <property type="match status" value="1"/>
</dbReference>
<evidence type="ECO:0000256" key="5">
    <source>
        <dbReference type="ARBA" id="ARBA00023136"/>
    </source>
</evidence>
<evidence type="ECO:0000313" key="7">
    <source>
        <dbReference type="EMBL" id="MRX54256.1"/>
    </source>
</evidence>
<accession>A0A6I2MB95</accession>
<keyword evidence="2 6" id="KW-0812">Transmembrane</keyword>
<evidence type="ECO:0000313" key="8">
    <source>
        <dbReference type="Proteomes" id="UP000441585"/>
    </source>
</evidence>
<dbReference type="Pfam" id="PF08660">
    <property type="entry name" value="Alg14"/>
    <property type="match status" value="1"/>
</dbReference>
<keyword evidence="4 6" id="KW-1133">Transmembrane helix</keyword>
<dbReference type="GO" id="GO:0006488">
    <property type="term" value="P:dolichol-linked oligosaccharide biosynthetic process"/>
    <property type="evidence" value="ECO:0007669"/>
    <property type="project" value="InterPro"/>
</dbReference>
<dbReference type="EMBL" id="WKKF01000002">
    <property type="protein sequence ID" value="MRX54256.1"/>
    <property type="molecule type" value="Genomic_DNA"/>
</dbReference>
<name>A0A6I2MB95_9BACI</name>
<evidence type="ECO:0000256" key="4">
    <source>
        <dbReference type="ARBA" id="ARBA00022989"/>
    </source>
</evidence>
<evidence type="ECO:0000256" key="2">
    <source>
        <dbReference type="ARBA" id="ARBA00022692"/>
    </source>
</evidence>
<dbReference type="PANTHER" id="PTHR12154:SF4">
    <property type="entry name" value="UDP-N-ACETYLGLUCOSAMINE TRANSFERASE SUBUNIT ALG14 HOMOLOG"/>
    <property type="match status" value="1"/>
</dbReference>
<organism evidence="7 8">
    <name type="scientific">Metabacillus idriensis</name>
    <dbReference type="NCBI Taxonomy" id="324768"/>
    <lineage>
        <taxon>Bacteria</taxon>
        <taxon>Bacillati</taxon>
        <taxon>Bacillota</taxon>
        <taxon>Bacilli</taxon>
        <taxon>Bacillales</taxon>
        <taxon>Bacillaceae</taxon>
        <taxon>Metabacillus</taxon>
    </lineage>
</organism>
<dbReference type="RefSeq" id="WP_154318465.1">
    <property type="nucleotide sequence ID" value="NZ_CAJGAA010000002.1"/>
</dbReference>
<keyword evidence="5 6" id="KW-0472">Membrane</keyword>
<sequence length="153" mass="17876">MKKICFISSTGGHLTQLNTIFNSFNNEEFCVLTENNESTISLKKKYDAYFLIQQERKNLLFPLILFVNFWLSLVYILRIRPKLIISTGAGVVIPFCILGKLFGCKLIFIESFAKVHTPTITGRILYNFADKFFVQWEELLSFYKNSEYKGRLY</sequence>
<reference evidence="7 8" key="1">
    <citation type="submission" date="2019-11" db="EMBL/GenBank/DDBJ databases">
        <title>Bacillus idriensis genome.</title>
        <authorList>
            <person name="Konopka E.N."/>
            <person name="Newman J.D."/>
        </authorList>
    </citation>
    <scope>NUCLEOTIDE SEQUENCE [LARGE SCALE GENOMIC DNA]</scope>
    <source>
        <strain evidence="7 8">DSM 19097</strain>
    </source>
</reference>
<dbReference type="PANTHER" id="PTHR12154">
    <property type="entry name" value="GLYCOSYL TRANSFERASE-RELATED"/>
    <property type="match status" value="1"/>
</dbReference>
<evidence type="ECO:0000256" key="3">
    <source>
        <dbReference type="ARBA" id="ARBA00022824"/>
    </source>
</evidence>
<feature type="transmembrane region" description="Helical" evidence="6">
    <location>
        <begin position="83"/>
        <end position="102"/>
    </location>
</feature>
<keyword evidence="8" id="KW-1185">Reference proteome</keyword>
<comment type="subcellular location">
    <subcellularLocation>
        <location evidence="1">Endoplasmic reticulum membrane</location>
        <topology evidence="1">Single-pass membrane protein</topology>
    </subcellularLocation>
</comment>
<dbReference type="InterPro" id="IPR013969">
    <property type="entry name" value="Oligosacch_biosynth_Alg14"/>
</dbReference>
<dbReference type="SUPFAM" id="SSF53756">
    <property type="entry name" value="UDP-Glycosyltransferase/glycogen phosphorylase"/>
    <property type="match status" value="1"/>
</dbReference>
<dbReference type="AlphaFoldDB" id="A0A6I2MB95"/>
<dbReference type="Proteomes" id="UP000441585">
    <property type="component" value="Unassembled WGS sequence"/>
</dbReference>